<evidence type="ECO:0000313" key="1">
    <source>
        <dbReference type="EMBL" id="SVB04754.1"/>
    </source>
</evidence>
<organism evidence="1">
    <name type="scientific">marine metagenome</name>
    <dbReference type="NCBI Taxonomy" id="408172"/>
    <lineage>
        <taxon>unclassified sequences</taxon>
        <taxon>metagenomes</taxon>
        <taxon>ecological metagenomes</taxon>
    </lineage>
</organism>
<dbReference type="EMBL" id="UINC01026749">
    <property type="protein sequence ID" value="SVB04754.1"/>
    <property type="molecule type" value="Genomic_DNA"/>
</dbReference>
<accession>A0A382ATQ4</accession>
<sequence length="26" mass="2819">MLCSELASAEQPKIPVSAGVFPQEMR</sequence>
<protein>
    <submittedName>
        <fullName evidence="1">Uncharacterized protein</fullName>
    </submittedName>
</protein>
<reference evidence="1" key="1">
    <citation type="submission" date="2018-05" db="EMBL/GenBank/DDBJ databases">
        <authorList>
            <person name="Lanie J.A."/>
            <person name="Ng W.-L."/>
            <person name="Kazmierczak K.M."/>
            <person name="Andrzejewski T.M."/>
            <person name="Davidsen T.M."/>
            <person name="Wayne K.J."/>
            <person name="Tettelin H."/>
            <person name="Glass J.I."/>
            <person name="Rusch D."/>
            <person name="Podicherti R."/>
            <person name="Tsui H.-C.T."/>
            <person name="Winkler M.E."/>
        </authorList>
    </citation>
    <scope>NUCLEOTIDE SEQUENCE</scope>
</reference>
<name>A0A382ATQ4_9ZZZZ</name>
<gene>
    <name evidence="1" type="ORF">METZ01_LOCUS157608</name>
</gene>
<proteinExistence type="predicted"/>
<dbReference type="AlphaFoldDB" id="A0A382ATQ4"/>
<feature type="non-terminal residue" evidence="1">
    <location>
        <position position="26"/>
    </location>
</feature>